<dbReference type="RefSeq" id="WP_212493524.1">
    <property type="nucleotide sequence ID" value="NZ_JAFCJH010000022.1"/>
</dbReference>
<reference evidence="2" key="1">
    <citation type="journal article" date="2021" name="ISME J.">
        <title>Evolutionary origin and ecological implication of a unique nif island in free-living Bradyrhizobium lineages.</title>
        <authorList>
            <person name="Tao J."/>
        </authorList>
    </citation>
    <scope>NUCLEOTIDE SEQUENCE [LARGE SCALE GENOMIC DNA]</scope>
    <source>
        <strain evidence="2">SZCCT0434</strain>
    </source>
</reference>
<gene>
    <name evidence="1" type="ORF">JQ615_21545</name>
</gene>
<dbReference type="Proteomes" id="UP001315278">
    <property type="component" value="Unassembled WGS sequence"/>
</dbReference>
<sequence>MATADQIPSELTLEIGAHLSPERFMTAARAFFGYIQELSASFAPEGEPARWVVRVREGSTLLGVDPTPVTPIEVVNAVYARAEKGIRRIAEGEIEDSGLPEAAVKHLRTLAEISEGTRGHMVPVRLWVRKKPVELDPRIASIIREDFRADYNDYGTIEGRLETITEGSSGSLQFQIRDAMLRQKVRCFFPENLLAEVFDKFRKRVEVSGVIHYRKNGMPISIEAVSVTSLPDDSELPTAGDVRGILRN</sequence>
<dbReference type="EMBL" id="JAFCJH010000022">
    <property type="protein sequence ID" value="MBR0797978.1"/>
    <property type="molecule type" value="Genomic_DNA"/>
</dbReference>
<comment type="caution">
    <text evidence="1">The sequence shown here is derived from an EMBL/GenBank/DDBJ whole genome shotgun (WGS) entry which is preliminary data.</text>
</comment>
<organism evidence="1 2">
    <name type="scientific">Bradyrhizobium jicamae</name>
    <dbReference type="NCBI Taxonomy" id="280332"/>
    <lineage>
        <taxon>Bacteria</taxon>
        <taxon>Pseudomonadati</taxon>
        <taxon>Pseudomonadota</taxon>
        <taxon>Alphaproteobacteria</taxon>
        <taxon>Hyphomicrobiales</taxon>
        <taxon>Nitrobacteraceae</taxon>
        <taxon>Bradyrhizobium</taxon>
    </lineage>
</organism>
<protein>
    <submittedName>
        <fullName evidence="1">Uncharacterized protein</fullName>
    </submittedName>
</protein>
<keyword evidence="2" id="KW-1185">Reference proteome</keyword>
<evidence type="ECO:0000313" key="1">
    <source>
        <dbReference type="EMBL" id="MBR0797978.1"/>
    </source>
</evidence>
<accession>A0ABS5FMG3</accession>
<evidence type="ECO:0000313" key="2">
    <source>
        <dbReference type="Proteomes" id="UP001315278"/>
    </source>
</evidence>
<proteinExistence type="predicted"/>
<name>A0ABS5FMG3_9BRAD</name>